<reference evidence="1 2" key="1">
    <citation type="journal article" date="2016" name="Mol. Biol. Evol.">
        <title>Comparative Genomics of Early-Diverging Mushroom-Forming Fungi Provides Insights into the Origins of Lignocellulose Decay Capabilities.</title>
        <authorList>
            <person name="Nagy L.G."/>
            <person name="Riley R."/>
            <person name="Tritt A."/>
            <person name="Adam C."/>
            <person name="Daum C."/>
            <person name="Floudas D."/>
            <person name="Sun H."/>
            <person name="Yadav J.S."/>
            <person name="Pangilinan J."/>
            <person name="Larsson K.H."/>
            <person name="Matsuura K."/>
            <person name="Barry K."/>
            <person name="Labutti K."/>
            <person name="Kuo R."/>
            <person name="Ohm R.A."/>
            <person name="Bhattacharya S.S."/>
            <person name="Shirouzu T."/>
            <person name="Yoshinaga Y."/>
            <person name="Martin F.M."/>
            <person name="Grigoriev I.V."/>
            <person name="Hibbett D.S."/>
        </authorList>
    </citation>
    <scope>NUCLEOTIDE SEQUENCE [LARGE SCALE GENOMIC DNA]</scope>
    <source>
        <strain evidence="1 2">L-15889</strain>
    </source>
</reference>
<sequence>MFCWDLPRSTRPIHIASSPSTTVTGTCSCQEMAPTLPHELVDYILEFLWDDIRTLFNCSLTCHRYRGSPMCRHFRGIKPTNIIYIHNRRDLDFVSRVLSSKRTRRFYEQDNITYIAIGDNPHKPFAHTVPLRISPSHLPDLDVIEIFSTDWVACRPHPSFFLRLAHFVSVTRLGLYHCRFHFALELRQLTDALPNLTTLHLIDMTCDQVAIRMQPSHCRHRQTLKELYIPSISVDAYGSALLGICASYSTVTQLHVYAQCFHSFGHFQTFIRSFPFLTKLSVSSEPNRSPKYLMPVDGTHISRQSSKAMLPPFSLTSCNAYGLSPAFAEQMFAWLAGSLSISILESFTMHPAEDPTSACGHTIGQLLEKARNTLKTIHITLHIPGNKYLFAASLLETLNITIYVYEDTRAFDITLHTVTCILSSITSRHLQNVNLHLVFDFDDFSQRQADAIVTKFAPVSPLSSIISRDGPVFAVVLTIGWDDDVMGPILDAAIDIIPRFFASWDERGALDVIIPRMYRINADQAVGHPVTGSTYA</sequence>
<evidence type="ECO:0008006" key="3">
    <source>
        <dbReference type="Google" id="ProtNLM"/>
    </source>
</evidence>
<name>A0A165QUK9_9APHY</name>
<accession>A0A165QUK9</accession>
<dbReference type="Proteomes" id="UP000076727">
    <property type="component" value="Unassembled WGS sequence"/>
</dbReference>
<dbReference type="SUPFAM" id="SSF81383">
    <property type="entry name" value="F-box domain"/>
    <property type="match status" value="1"/>
</dbReference>
<dbReference type="EMBL" id="KV429054">
    <property type="protein sequence ID" value="KZT69950.1"/>
    <property type="molecule type" value="Genomic_DNA"/>
</dbReference>
<evidence type="ECO:0000313" key="1">
    <source>
        <dbReference type="EMBL" id="KZT69950.1"/>
    </source>
</evidence>
<organism evidence="1 2">
    <name type="scientific">Daedalea quercina L-15889</name>
    <dbReference type="NCBI Taxonomy" id="1314783"/>
    <lineage>
        <taxon>Eukaryota</taxon>
        <taxon>Fungi</taxon>
        <taxon>Dikarya</taxon>
        <taxon>Basidiomycota</taxon>
        <taxon>Agaricomycotina</taxon>
        <taxon>Agaricomycetes</taxon>
        <taxon>Polyporales</taxon>
        <taxon>Fomitopsis</taxon>
    </lineage>
</organism>
<dbReference type="AlphaFoldDB" id="A0A165QUK9"/>
<evidence type="ECO:0000313" key="2">
    <source>
        <dbReference type="Proteomes" id="UP000076727"/>
    </source>
</evidence>
<dbReference type="Gene3D" id="3.80.10.10">
    <property type="entry name" value="Ribonuclease Inhibitor"/>
    <property type="match status" value="1"/>
</dbReference>
<dbReference type="CDD" id="cd09917">
    <property type="entry name" value="F-box_SF"/>
    <property type="match status" value="1"/>
</dbReference>
<dbReference type="SUPFAM" id="SSF52047">
    <property type="entry name" value="RNI-like"/>
    <property type="match status" value="1"/>
</dbReference>
<dbReference type="InterPro" id="IPR032675">
    <property type="entry name" value="LRR_dom_sf"/>
</dbReference>
<protein>
    <recommendedName>
        <fullName evidence="3">F-box domain-containing protein</fullName>
    </recommendedName>
</protein>
<dbReference type="OrthoDB" id="2755871at2759"/>
<dbReference type="InterPro" id="IPR036047">
    <property type="entry name" value="F-box-like_dom_sf"/>
</dbReference>
<gene>
    <name evidence="1" type="ORF">DAEQUDRAFT_810969</name>
</gene>
<proteinExistence type="predicted"/>
<keyword evidence="2" id="KW-1185">Reference proteome</keyword>